<dbReference type="Proteomes" id="UP000654913">
    <property type="component" value="Chromosome 4"/>
</dbReference>
<dbReference type="InterPro" id="IPR032675">
    <property type="entry name" value="LRR_dom_sf"/>
</dbReference>
<dbReference type="KEGG" id="apuu:APUU_41603S"/>
<gene>
    <name evidence="1" type="ORF">APUU_41603S</name>
</gene>
<dbReference type="SUPFAM" id="SSF52047">
    <property type="entry name" value="RNI-like"/>
    <property type="match status" value="1"/>
</dbReference>
<dbReference type="RefSeq" id="XP_041557353.1">
    <property type="nucleotide sequence ID" value="XM_041704803.1"/>
</dbReference>
<dbReference type="EMBL" id="AP024446">
    <property type="protein sequence ID" value="BCS25159.1"/>
    <property type="molecule type" value="Genomic_DNA"/>
</dbReference>
<dbReference type="Gene3D" id="3.80.10.10">
    <property type="entry name" value="Ribonuclease Inhibitor"/>
    <property type="match status" value="1"/>
</dbReference>
<sequence length="440" mass="49972">MDPTKPSRVLLLPRELITMILEGLQHDRRALLSISLTCQSIYAMALPLLNRRIVVHNHNRESYEAAVCQLPRVVQYVREMTIHLHIKGKPSLFGPAGTFDAYRPIDILAAQGYYPLFTDFVSAIDTMDQLQKLTIKGCGYIGPCRVSPTPASYFQHLQRNFQAFNNLFLRAVQGDALPRLRTLELNLSNQGSWHCEMEGFLYHPRLKELSIVGASIPAFKPMHQRLRSLPLEELSFLCCDLSPGTLESLLAVPKALRRLRFRGSPRSEMPEHLEADTQLYVNAIKQQAKSLEYLDISPAFPVETRAPIDLRSLTALRDLRIRPRTLYGDVDMSPGIGLLGPPLPGTERPRPALPASLWCLRLWGWDMPYEFTVHITILNNLEWSAMSVPLPSLRYVAIEDDKFVFGGPAVDSDNPITFIWDEPQRQWRFPVDCWCCADGL</sequence>
<evidence type="ECO:0000313" key="2">
    <source>
        <dbReference type="Proteomes" id="UP000654913"/>
    </source>
</evidence>
<name>A0A7R7XPS3_9EURO</name>
<organism evidence="1 2">
    <name type="scientific">Aspergillus puulaauensis</name>
    <dbReference type="NCBI Taxonomy" id="1220207"/>
    <lineage>
        <taxon>Eukaryota</taxon>
        <taxon>Fungi</taxon>
        <taxon>Dikarya</taxon>
        <taxon>Ascomycota</taxon>
        <taxon>Pezizomycotina</taxon>
        <taxon>Eurotiomycetes</taxon>
        <taxon>Eurotiomycetidae</taxon>
        <taxon>Eurotiales</taxon>
        <taxon>Aspergillaceae</taxon>
        <taxon>Aspergillus</taxon>
    </lineage>
</organism>
<accession>A0A7R7XPS3</accession>
<proteinExistence type="predicted"/>
<evidence type="ECO:0000313" key="1">
    <source>
        <dbReference type="EMBL" id="BCS25159.1"/>
    </source>
</evidence>
<dbReference type="OrthoDB" id="2522477at2759"/>
<keyword evidence="2" id="KW-1185">Reference proteome</keyword>
<evidence type="ECO:0008006" key="3">
    <source>
        <dbReference type="Google" id="ProtNLM"/>
    </source>
</evidence>
<dbReference type="GeneID" id="64975164"/>
<reference evidence="1" key="2">
    <citation type="submission" date="2021-02" db="EMBL/GenBank/DDBJ databases">
        <title>Aspergillus puulaauensis MK2 genome sequence.</title>
        <authorList>
            <person name="Futagami T."/>
            <person name="Mori K."/>
            <person name="Kadooka C."/>
            <person name="Tanaka T."/>
        </authorList>
    </citation>
    <scope>NUCLEOTIDE SEQUENCE</scope>
    <source>
        <strain evidence="1">MK2</strain>
    </source>
</reference>
<protein>
    <recommendedName>
        <fullName evidence="3">F-box domain-containing protein</fullName>
    </recommendedName>
</protein>
<dbReference type="AlphaFoldDB" id="A0A7R7XPS3"/>
<reference evidence="1" key="1">
    <citation type="submission" date="2021-01" db="EMBL/GenBank/DDBJ databases">
        <authorList>
            <consortium name="Aspergillus puulaauensis MK2 genome sequencing consortium"/>
            <person name="Kazuki M."/>
            <person name="Futagami T."/>
        </authorList>
    </citation>
    <scope>NUCLEOTIDE SEQUENCE</scope>
    <source>
        <strain evidence="1">MK2</strain>
    </source>
</reference>